<dbReference type="GO" id="GO:0030155">
    <property type="term" value="P:regulation of cell adhesion"/>
    <property type="evidence" value="ECO:0007669"/>
    <property type="project" value="TreeGrafter"/>
</dbReference>
<comment type="subcellular location">
    <subcellularLocation>
        <location evidence="2">Nucleus</location>
    </subcellularLocation>
</comment>
<dbReference type="PANTHER" id="PTHR13480">
    <property type="entry name" value="E3 UBIQUITIN-PROTEIN LIGASE HAKAI-RELATED"/>
    <property type="match status" value="1"/>
</dbReference>
<dbReference type="InterPro" id="IPR041042">
    <property type="entry name" value="Znf_Hakai"/>
</dbReference>
<dbReference type="EMBL" id="MRZV01001106">
    <property type="protein sequence ID" value="PIK40588.1"/>
    <property type="molecule type" value="Genomic_DNA"/>
</dbReference>
<evidence type="ECO:0000256" key="6">
    <source>
        <dbReference type="ARBA" id="ARBA00022679"/>
    </source>
</evidence>
<dbReference type="GO" id="GO:0005634">
    <property type="term" value="C:nucleus"/>
    <property type="evidence" value="ECO:0007669"/>
    <property type="project" value="UniProtKB-SubCell"/>
</dbReference>
<keyword evidence="5" id="KW-0217">Developmental protein</keyword>
<name>A0A2G8JXW8_STIJA</name>
<keyword evidence="11" id="KW-0539">Nucleus</keyword>
<keyword evidence="6" id="KW-0808">Transferase</keyword>
<dbReference type="GO" id="GO:0016567">
    <property type="term" value="P:protein ubiquitination"/>
    <property type="evidence" value="ECO:0007669"/>
    <property type="project" value="UniProtKB-UniPathway"/>
</dbReference>
<comment type="catalytic activity">
    <reaction evidence="1">
        <text>S-ubiquitinyl-[E2 ubiquitin-conjugating enzyme]-L-cysteine + [acceptor protein]-L-lysine = [E2 ubiquitin-conjugating enzyme]-L-cysteine + N(6)-ubiquitinyl-[acceptor protein]-L-lysine.</text>
        <dbReference type="EC" id="2.3.2.27"/>
    </reaction>
</comment>
<evidence type="ECO:0000256" key="14">
    <source>
        <dbReference type="SAM" id="MobiDB-lite"/>
    </source>
</evidence>
<evidence type="ECO:0000256" key="1">
    <source>
        <dbReference type="ARBA" id="ARBA00000900"/>
    </source>
</evidence>
<protein>
    <recommendedName>
        <fullName evidence="13">E3 ubiquitin-protein ligase Hakai</fullName>
        <ecNumber evidence="4">2.3.2.27</ecNumber>
    </recommendedName>
</protein>
<dbReference type="PROSITE" id="PS00518">
    <property type="entry name" value="ZF_RING_1"/>
    <property type="match status" value="1"/>
</dbReference>
<evidence type="ECO:0000256" key="5">
    <source>
        <dbReference type="ARBA" id="ARBA00022473"/>
    </source>
</evidence>
<evidence type="ECO:0000256" key="8">
    <source>
        <dbReference type="ARBA" id="ARBA00022771"/>
    </source>
</evidence>
<dbReference type="EC" id="2.3.2.27" evidence="4"/>
<evidence type="ECO:0000313" key="16">
    <source>
        <dbReference type="EMBL" id="PIK40588.1"/>
    </source>
</evidence>
<dbReference type="InterPro" id="IPR040380">
    <property type="entry name" value="HAKAI-like_RING-HC"/>
</dbReference>
<keyword evidence="10" id="KW-0862">Zinc</keyword>
<comment type="pathway">
    <text evidence="3">Protein modification; protein ubiquitination.</text>
</comment>
<proteinExistence type="inferred from homology"/>
<dbReference type="InterPro" id="IPR013083">
    <property type="entry name" value="Znf_RING/FYVE/PHD"/>
</dbReference>
<keyword evidence="8" id="KW-0863">Zinc-finger</keyword>
<dbReference type="Gene3D" id="3.30.40.10">
    <property type="entry name" value="Zinc/RING finger domain, C3HC4 (zinc finger)"/>
    <property type="match status" value="1"/>
</dbReference>
<dbReference type="Proteomes" id="UP000230750">
    <property type="component" value="Unassembled WGS sequence"/>
</dbReference>
<evidence type="ECO:0000256" key="13">
    <source>
        <dbReference type="ARBA" id="ARBA00041081"/>
    </source>
</evidence>
<dbReference type="CDD" id="cd16508">
    <property type="entry name" value="RING-HC_HAKAI-like"/>
    <property type="match status" value="1"/>
</dbReference>
<dbReference type="AlphaFoldDB" id="A0A2G8JXW8"/>
<evidence type="ECO:0000259" key="15">
    <source>
        <dbReference type="Pfam" id="PF18408"/>
    </source>
</evidence>
<dbReference type="Pfam" id="PF18408">
    <property type="entry name" value="zf_Hakai"/>
    <property type="match status" value="1"/>
</dbReference>
<evidence type="ECO:0000256" key="3">
    <source>
        <dbReference type="ARBA" id="ARBA00004906"/>
    </source>
</evidence>
<dbReference type="OrthoDB" id="547746at2759"/>
<feature type="compositionally biased region" description="Basic residues" evidence="14">
    <location>
        <begin position="96"/>
        <end position="105"/>
    </location>
</feature>
<dbReference type="UniPathway" id="UPA00143"/>
<reference evidence="16 17" key="1">
    <citation type="journal article" date="2017" name="PLoS Biol.">
        <title>The sea cucumber genome provides insights into morphological evolution and visceral regeneration.</title>
        <authorList>
            <person name="Zhang X."/>
            <person name="Sun L."/>
            <person name="Yuan J."/>
            <person name="Sun Y."/>
            <person name="Gao Y."/>
            <person name="Zhang L."/>
            <person name="Li S."/>
            <person name="Dai H."/>
            <person name="Hamel J.F."/>
            <person name="Liu C."/>
            <person name="Yu Y."/>
            <person name="Liu S."/>
            <person name="Lin W."/>
            <person name="Guo K."/>
            <person name="Jin S."/>
            <person name="Xu P."/>
            <person name="Storey K.B."/>
            <person name="Huan P."/>
            <person name="Zhang T."/>
            <person name="Zhou Y."/>
            <person name="Zhang J."/>
            <person name="Lin C."/>
            <person name="Li X."/>
            <person name="Xing L."/>
            <person name="Huo D."/>
            <person name="Sun M."/>
            <person name="Wang L."/>
            <person name="Mercier A."/>
            <person name="Li F."/>
            <person name="Yang H."/>
            <person name="Xiang J."/>
        </authorList>
    </citation>
    <scope>NUCLEOTIDE SEQUENCE [LARGE SCALE GENOMIC DNA]</scope>
    <source>
        <strain evidence="16">Shaxun</strain>
        <tissue evidence="16">Muscle</tissue>
    </source>
</reference>
<evidence type="ECO:0000256" key="9">
    <source>
        <dbReference type="ARBA" id="ARBA00022786"/>
    </source>
</evidence>
<feature type="region of interest" description="Disordered" evidence="14">
    <location>
        <begin position="95"/>
        <end position="157"/>
    </location>
</feature>
<dbReference type="Gene3D" id="6.10.140.2210">
    <property type="match status" value="1"/>
</dbReference>
<evidence type="ECO:0000313" key="17">
    <source>
        <dbReference type="Proteomes" id="UP000230750"/>
    </source>
</evidence>
<comment type="caution">
    <text evidence="16">The sequence shown here is derived from an EMBL/GenBank/DDBJ whole genome shotgun (WGS) entry which is preliminary data.</text>
</comment>
<feature type="domain" description="Hakai C2H2 zinc finger" evidence="15">
    <location>
        <begin position="65"/>
        <end position="102"/>
    </location>
</feature>
<dbReference type="STRING" id="307972.A0A2G8JXW8"/>
<dbReference type="GO" id="GO:0008270">
    <property type="term" value="F:zinc ion binding"/>
    <property type="evidence" value="ECO:0007669"/>
    <property type="project" value="UniProtKB-KW"/>
</dbReference>
<sequence length="399" mass="43682">MINLIGKKIENPRLHLCEKCNFPILIYGRMIPCKHVFCFDCAKTTEKTCLRCGDSVSRVEQSLQGQIFMCEYGAPKHSHSGCRRTYLSQRDLQAHVNHRHKKQGQKSHDHSKSSKDRRPSDPRTEPRGERAEPKRERSESRPDPRLETRTSTYQQVQNYSVGSSVAVEAPSADYGLTQPIIGQATGTQGDYHMEHVPVRNTNLITVPLHDSGGGGEYQAPVQYANTSAPPPPPPPVQAPYAAPVMVPPEHQTGHTVRPQIPYQVPHVAPIMTPQPGGYTSATASIPPPPPAVPQAVPYNMAPQAVPPNPVVHYEQPPQSSSYVAQPNGGHSGTTFSAPVSAAWTTPTQSHSVPGAIPAPEVPQQVSHIRRFQTQPRILDPTTSVMCTLKEGCHCGDTYK</sequence>
<accession>A0A2G8JXW8</accession>
<evidence type="ECO:0000256" key="2">
    <source>
        <dbReference type="ARBA" id="ARBA00004123"/>
    </source>
</evidence>
<dbReference type="GO" id="GO:0061630">
    <property type="term" value="F:ubiquitin protein ligase activity"/>
    <property type="evidence" value="ECO:0007669"/>
    <property type="project" value="UniProtKB-EC"/>
</dbReference>
<dbReference type="PANTHER" id="PTHR13480:SF0">
    <property type="entry name" value="E3 UBIQUITIN-PROTEIN LIGASE HAKAI"/>
    <property type="match status" value="1"/>
</dbReference>
<gene>
    <name evidence="16" type="ORF">BSL78_22573</name>
</gene>
<feature type="compositionally biased region" description="Basic and acidic residues" evidence="14">
    <location>
        <begin position="106"/>
        <end position="148"/>
    </location>
</feature>
<keyword evidence="9" id="KW-0833">Ubl conjugation pathway</keyword>
<dbReference type="InterPro" id="IPR040383">
    <property type="entry name" value="HAKAI/CBLL2"/>
</dbReference>
<evidence type="ECO:0000256" key="11">
    <source>
        <dbReference type="ARBA" id="ARBA00023242"/>
    </source>
</evidence>
<dbReference type="InterPro" id="IPR017907">
    <property type="entry name" value="Znf_RING_CS"/>
</dbReference>
<evidence type="ECO:0000256" key="7">
    <source>
        <dbReference type="ARBA" id="ARBA00022723"/>
    </source>
</evidence>
<keyword evidence="7" id="KW-0479">Metal-binding</keyword>
<keyword evidence="17" id="KW-1185">Reference proteome</keyword>
<comment type="similarity">
    <text evidence="12">Belongs to the Hakai family.</text>
</comment>
<evidence type="ECO:0000256" key="10">
    <source>
        <dbReference type="ARBA" id="ARBA00022833"/>
    </source>
</evidence>
<evidence type="ECO:0000256" key="12">
    <source>
        <dbReference type="ARBA" id="ARBA00038499"/>
    </source>
</evidence>
<evidence type="ECO:0000256" key="4">
    <source>
        <dbReference type="ARBA" id="ARBA00012483"/>
    </source>
</evidence>
<organism evidence="16 17">
    <name type="scientific">Stichopus japonicus</name>
    <name type="common">Sea cucumber</name>
    <dbReference type="NCBI Taxonomy" id="307972"/>
    <lineage>
        <taxon>Eukaryota</taxon>
        <taxon>Metazoa</taxon>
        <taxon>Echinodermata</taxon>
        <taxon>Eleutherozoa</taxon>
        <taxon>Echinozoa</taxon>
        <taxon>Holothuroidea</taxon>
        <taxon>Aspidochirotacea</taxon>
        <taxon>Aspidochirotida</taxon>
        <taxon>Stichopodidae</taxon>
        <taxon>Apostichopus</taxon>
    </lineage>
</organism>